<comment type="similarity">
    <text evidence="6">Belongs to the ABC-4 integral membrane protein family.</text>
</comment>
<dbReference type="InterPro" id="IPR025857">
    <property type="entry name" value="MacB_PCD"/>
</dbReference>
<protein>
    <submittedName>
        <fullName evidence="10">Multidrug ABC transporter substrate-binding protein</fullName>
    </submittedName>
</protein>
<evidence type="ECO:0000256" key="1">
    <source>
        <dbReference type="ARBA" id="ARBA00004651"/>
    </source>
</evidence>
<dbReference type="GO" id="GO:0005886">
    <property type="term" value="C:plasma membrane"/>
    <property type="evidence" value="ECO:0007669"/>
    <property type="project" value="UniProtKB-SubCell"/>
</dbReference>
<name>A0A2M7S4J1_9BACT</name>
<feature type="transmembrane region" description="Helical" evidence="7">
    <location>
        <begin position="21"/>
        <end position="45"/>
    </location>
</feature>
<evidence type="ECO:0000259" key="9">
    <source>
        <dbReference type="Pfam" id="PF12704"/>
    </source>
</evidence>
<dbReference type="Pfam" id="PF02687">
    <property type="entry name" value="FtsX"/>
    <property type="match status" value="1"/>
</dbReference>
<dbReference type="PANTHER" id="PTHR30572:SF4">
    <property type="entry name" value="ABC TRANSPORTER PERMEASE YTRF"/>
    <property type="match status" value="1"/>
</dbReference>
<dbReference type="GO" id="GO:0022857">
    <property type="term" value="F:transmembrane transporter activity"/>
    <property type="evidence" value="ECO:0007669"/>
    <property type="project" value="TreeGrafter"/>
</dbReference>
<accession>A0A2M7S4J1</accession>
<evidence type="ECO:0000256" key="6">
    <source>
        <dbReference type="ARBA" id="ARBA00038076"/>
    </source>
</evidence>
<reference evidence="11" key="1">
    <citation type="submission" date="2017-09" db="EMBL/GenBank/DDBJ databases">
        <title>Depth-based differentiation of microbial function through sediment-hosted aquifers and enrichment of novel symbionts in the deep terrestrial subsurface.</title>
        <authorList>
            <person name="Probst A.J."/>
            <person name="Ladd B."/>
            <person name="Jarett J.K."/>
            <person name="Geller-Mcgrath D.E."/>
            <person name="Sieber C.M.K."/>
            <person name="Emerson J.B."/>
            <person name="Anantharaman K."/>
            <person name="Thomas B.C."/>
            <person name="Malmstrom R."/>
            <person name="Stieglmeier M."/>
            <person name="Klingl A."/>
            <person name="Woyke T."/>
            <person name="Ryan C.M."/>
            <person name="Banfield J.F."/>
        </authorList>
    </citation>
    <scope>NUCLEOTIDE SEQUENCE [LARGE SCALE GENOMIC DNA]</scope>
</reference>
<evidence type="ECO:0000313" key="11">
    <source>
        <dbReference type="Proteomes" id="UP000229307"/>
    </source>
</evidence>
<feature type="transmembrane region" description="Helical" evidence="7">
    <location>
        <begin position="326"/>
        <end position="355"/>
    </location>
</feature>
<evidence type="ECO:0000256" key="4">
    <source>
        <dbReference type="ARBA" id="ARBA00022989"/>
    </source>
</evidence>
<evidence type="ECO:0000256" key="7">
    <source>
        <dbReference type="SAM" id="Phobius"/>
    </source>
</evidence>
<feature type="transmembrane region" description="Helical" evidence="7">
    <location>
        <begin position="361"/>
        <end position="387"/>
    </location>
</feature>
<dbReference type="AlphaFoldDB" id="A0A2M7S4J1"/>
<organism evidence="10 11">
    <name type="scientific">Candidatus Desantisbacteria bacterium CG_4_10_14_0_8_um_filter_48_22</name>
    <dbReference type="NCBI Taxonomy" id="1974543"/>
    <lineage>
        <taxon>Bacteria</taxon>
        <taxon>Candidatus Desantisiibacteriota</taxon>
    </lineage>
</organism>
<keyword evidence="2" id="KW-1003">Cell membrane</keyword>
<feature type="domain" description="ABC3 transporter permease C-terminal" evidence="8">
    <location>
        <begin position="285"/>
        <end position="397"/>
    </location>
</feature>
<proteinExistence type="inferred from homology"/>
<comment type="subcellular location">
    <subcellularLocation>
        <location evidence="1">Cell membrane</location>
        <topology evidence="1">Multi-pass membrane protein</topology>
    </subcellularLocation>
</comment>
<dbReference type="Proteomes" id="UP000229307">
    <property type="component" value="Unassembled WGS sequence"/>
</dbReference>
<keyword evidence="4 7" id="KW-1133">Transmembrane helix</keyword>
<evidence type="ECO:0000313" key="10">
    <source>
        <dbReference type="EMBL" id="PIZ14349.1"/>
    </source>
</evidence>
<comment type="caution">
    <text evidence="10">The sequence shown here is derived from an EMBL/GenBank/DDBJ whole genome shotgun (WGS) entry which is preliminary data.</text>
</comment>
<evidence type="ECO:0000259" key="8">
    <source>
        <dbReference type="Pfam" id="PF02687"/>
    </source>
</evidence>
<dbReference type="InterPro" id="IPR050250">
    <property type="entry name" value="Macrolide_Exporter_MacB"/>
</dbReference>
<dbReference type="Pfam" id="PF12704">
    <property type="entry name" value="MacB_PCD"/>
    <property type="match status" value="1"/>
</dbReference>
<evidence type="ECO:0000256" key="5">
    <source>
        <dbReference type="ARBA" id="ARBA00023136"/>
    </source>
</evidence>
<dbReference type="InterPro" id="IPR003838">
    <property type="entry name" value="ABC3_permease_C"/>
</dbReference>
<dbReference type="PANTHER" id="PTHR30572">
    <property type="entry name" value="MEMBRANE COMPONENT OF TRANSPORTER-RELATED"/>
    <property type="match status" value="1"/>
</dbReference>
<feature type="domain" description="MacB-like periplasmic core" evidence="9">
    <location>
        <begin position="21"/>
        <end position="243"/>
    </location>
</feature>
<dbReference type="EMBL" id="PFMR01000361">
    <property type="protein sequence ID" value="PIZ14349.1"/>
    <property type="molecule type" value="Genomic_DNA"/>
</dbReference>
<evidence type="ECO:0000256" key="2">
    <source>
        <dbReference type="ARBA" id="ARBA00022475"/>
    </source>
</evidence>
<sequence>MDLISTIEMSYKVLVQNKMRSILTMLGIIIGVGAVIAMLSVGTGAKKAIMDRMSSLGNNILQIFPGSANERGVHGGWGSRTSLKEVDALAIKKEITSAAYVAPMVSTQSQVIYGNQNWNTRIQGSNIDFLEIRDWKVESGVPFNEQEVRDAAKVCIIGKTVAENLFGSADPIGKNVRVNKMQFKIVGVLEKKGSGFGGDQDDTILAPYTTVMKRLTGVTFLNNIQVSAVSSDAIALVQQQVTELLRQRHRIGAGKDDDFQIMNMADIMAAATSMATTMTMLLGSVASVSLLVGGIGIMNIMLVSVTERTREIGIRMAVGAKRFDVLLQFIIEALMLSLFGGIIGICVGVIVSILIATLAKWAIFVSPGSIFLSFGFAIAIGVFFGYYPARRAADMDPIEALRYE</sequence>
<keyword evidence="3 7" id="KW-0812">Transmembrane</keyword>
<keyword evidence="5 7" id="KW-0472">Membrane</keyword>
<feature type="transmembrane region" description="Helical" evidence="7">
    <location>
        <begin position="280"/>
        <end position="305"/>
    </location>
</feature>
<evidence type="ECO:0000256" key="3">
    <source>
        <dbReference type="ARBA" id="ARBA00022692"/>
    </source>
</evidence>
<gene>
    <name evidence="10" type="ORF">COY52_12900</name>
</gene>